<gene>
    <name evidence="3" type="ordered locus">trd_0889</name>
</gene>
<organism evidence="3 4">
    <name type="scientific">Thermomicrobium roseum (strain ATCC 27502 / DSM 5159 / P-2)</name>
    <dbReference type="NCBI Taxonomy" id="309801"/>
    <lineage>
        <taxon>Bacteria</taxon>
        <taxon>Pseudomonadati</taxon>
        <taxon>Thermomicrobiota</taxon>
        <taxon>Thermomicrobia</taxon>
        <taxon>Thermomicrobiales</taxon>
        <taxon>Thermomicrobiaceae</taxon>
        <taxon>Thermomicrobium</taxon>
    </lineage>
</organism>
<protein>
    <submittedName>
        <fullName evidence="3">Putative FAD dependent oxidoreductase</fullName>
    </submittedName>
</protein>
<name>B9KZG9_THERP</name>
<dbReference type="SUPFAM" id="SSF54373">
    <property type="entry name" value="FAD-linked reductases, C-terminal domain"/>
    <property type="match status" value="1"/>
</dbReference>
<dbReference type="InterPro" id="IPR006076">
    <property type="entry name" value="FAD-dep_OxRdtase"/>
</dbReference>
<dbReference type="OrthoDB" id="9794226at2"/>
<feature type="domain" description="FAD dependent oxidoreductase" evidence="2">
    <location>
        <begin position="6"/>
        <end position="351"/>
    </location>
</feature>
<dbReference type="KEGG" id="tro:trd_0889"/>
<dbReference type="Pfam" id="PF01266">
    <property type="entry name" value="DAO"/>
    <property type="match status" value="1"/>
</dbReference>
<dbReference type="PANTHER" id="PTHR13847">
    <property type="entry name" value="SARCOSINE DEHYDROGENASE-RELATED"/>
    <property type="match status" value="1"/>
</dbReference>
<dbReference type="GO" id="GO:0016491">
    <property type="term" value="F:oxidoreductase activity"/>
    <property type="evidence" value="ECO:0007669"/>
    <property type="project" value="UniProtKB-KW"/>
</dbReference>
<dbReference type="AlphaFoldDB" id="B9KZG9"/>
<dbReference type="Gene3D" id="3.30.9.10">
    <property type="entry name" value="D-Amino Acid Oxidase, subunit A, domain 2"/>
    <property type="match status" value="1"/>
</dbReference>
<dbReference type="GO" id="GO:0005737">
    <property type="term" value="C:cytoplasm"/>
    <property type="evidence" value="ECO:0007669"/>
    <property type="project" value="TreeGrafter"/>
</dbReference>
<evidence type="ECO:0000313" key="3">
    <source>
        <dbReference type="EMBL" id="ACM05413.1"/>
    </source>
</evidence>
<dbReference type="SUPFAM" id="SSF51905">
    <property type="entry name" value="FAD/NAD(P)-binding domain"/>
    <property type="match status" value="1"/>
</dbReference>
<dbReference type="eggNOG" id="COG0665">
    <property type="taxonomic scope" value="Bacteria"/>
</dbReference>
<keyword evidence="1" id="KW-0560">Oxidoreductase</keyword>
<reference evidence="3 4" key="1">
    <citation type="journal article" date="2009" name="PLoS ONE">
        <title>Complete genome sequence of the aerobic CO-oxidizing thermophile Thermomicrobium roseum.</title>
        <authorList>
            <person name="Wu D."/>
            <person name="Raymond J."/>
            <person name="Wu M."/>
            <person name="Chatterji S."/>
            <person name="Ren Q."/>
            <person name="Graham J.E."/>
            <person name="Bryant D.A."/>
            <person name="Robb F."/>
            <person name="Colman A."/>
            <person name="Tallon L.J."/>
            <person name="Badger J.H."/>
            <person name="Madupu R."/>
            <person name="Ward N.L."/>
            <person name="Eisen J.A."/>
        </authorList>
    </citation>
    <scope>NUCLEOTIDE SEQUENCE [LARGE SCALE GENOMIC DNA]</scope>
    <source>
        <strain evidence="4">ATCC 27502 / DSM 5159 / P-2</strain>
    </source>
</reference>
<dbReference type="Proteomes" id="UP000000447">
    <property type="component" value="Chromosome"/>
</dbReference>
<dbReference type="STRING" id="309801.trd_0889"/>
<dbReference type="RefSeq" id="WP_012642268.1">
    <property type="nucleotide sequence ID" value="NC_011959.1"/>
</dbReference>
<dbReference type="HOGENOM" id="CLU_007884_4_1_0"/>
<evidence type="ECO:0000259" key="2">
    <source>
        <dbReference type="Pfam" id="PF01266"/>
    </source>
</evidence>
<dbReference type="InterPro" id="IPR036188">
    <property type="entry name" value="FAD/NAD-bd_sf"/>
</dbReference>
<proteinExistence type="predicted"/>
<accession>B9KZG9</accession>
<dbReference type="Gene3D" id="3.50.50.60">
    <property type="entry name" value="FAD/NAD(P)-binding domain"/>
    <property type="match status" value="1"/>
</dbReference>
<keyword evidence="4" id="KW-1185">Reference proteome</keyword>
<sequence>MVESVDFVIIGAGIMGCSLAYHLAERRAGHIVVLERDEIARGATADAAGGIRLQFSTETNIRLSLLSFEYWENFSELFGTDIGLHQYGYLFLLTNTQHVEAFQQSLELQQALGVPARWVNPEEIARLQPAVRTDDLPGGTYCPRDGWCDPYSATMGFAQAARELGVEFREHCPAIGFRIEQDRLHAVLTPEGPVSCGVAVICAGPYTGELGKLAGVELPVLPYRRMSFVTEPFDLVPKTVPMTIEFESSLYFHPEGDGFLFGMSNPDEPPGFNKTVDPEWMARTVEALCRRAPVFEHARIRRGWAGFYEVTPDDNPLLGWVDGVEGLAVAAGFSGHGFMHGPAVGRCMAELLLEGAARSVDISPFDPGRFRRGRLIQEQNVI</sequence>
<evidence type="ECO:0000313" key="4">
    <source>
        <dbReference type="Proteomes" id="UP000000447"/>
    </source>
</evidence>
<dbReference type="PANTHER" id="PTHR13847:SF287">
    <property type="entry name" value="FAD-DEPENDENT OXIDOREDUCTASE DOMAIN-CONTAINING PROTEIN 1"/>
    <property type="match status" value="1"/>
</dbReference>
<dbReference type="EMBL" id="CP001275">
    <property type="protein sequence ID" value="ACM05413.1"/>
    <property type="molecule type" value="Genomic_DNA"/>
</dbReference>
<evidence type="ECO:0000256" key="1">
    <source>
        <dbReference type="ARBA" id="ARBA00023002"/>
    </source>
</evidence>